<dbReference type="FunFam" id="1.10.472.10:FF:000093">
    <property type="entry name" value="Predicted protein"/>
    <property type="match status" value="1"/>
</dbReference>
<dbReference type="KEGG" id="pti:PHATRDRAFT_34956"/>
<protein>
    <recommendedName>
        <fullName evidence="2">Cyclin N-terminal domain-containing protein</fullName>
    </recommendedName>
</protein>
<name>B7FX62_PHATC</name>
<dbReference type="OrthoDB" id="5590282at2759"/>
<dbReference type="GeneID" id="7199945"/>
<feature type="region of interest" description="Disordered" evidence="1">
    <location>
        <begin position="68"/>
        <end position="99"/>
    </location>
</feature>
<dbReference type="InterPro" id="IPR006671">
    <property type="entry name" value="Cyclin_N"/>
</dbReference>
<dbReference type="Gene3D" id="1.10.472.10">
    <property type="entry name" value="Cyclin-like"/>
    <property type="match status" value="2"/>
</dbReference>
<dbReference type="InterPro" id="IPR039361">
    <property type="entry name" value="Cyclin"/>
</dbReference>
<dbReference type="InParanoid" id="B7FX62"/>
<dbReference type="AlphaFoldDB" id="B7FX62"/>
<sequence length="349" mass="39014">MMKQQHSQQEDQIFDLLGVMIRQERTRYRVVNYLQREMVYECQQQQSQYVVEACASITNNQYAVKKSQSSTSLRDVQGDVGNSSPRSARTTSGPLRIESTASPVSDRAVQFSFWRQQMFDWACMVTDCFSIDREVVAASFNLLDRYVARELSSHSSSTCPDDYSPALVSPISREDFQLFSMTCLYITVKILEPYPRKLSLEALVDMSRGFYTPDDIAVTEREIMTALSWHLHPPTAIGFSRMYWSLLASTDATEPSSAVQTTCATLTELAVANAEFIDSPPSLVGLAATVLAYRLPANTNAHDTDQNGCSAAVHEAQARLLLAKLAPLVEPQAQQFHAIYTQLEALYGN</sequence>
<dbReference type="SUPFAM" id="SSF47954">
    <property type="entry name" value="Cyclin-like"/>
    <property type="match status" value="1"/>
</dbReference>
<evidence type="ECO:0000313" key="4">
    <source>
        <dbReference type="Proteomes" id="UP000000759"/>
    </source>
</evidence>
<proteinExistence type="predicted"/>
<dbReference type="PaxDb" id="2850-Phatr34956"/>
<reference evidence="4" key="2">
    <citation type="submission" date="2008-08" db="EMBL/GenBank/DDBJ databases">
        <authorList>
            <consortium name="Diatom Consortium"/>
            <person name="Grigoriev I."/>
            <person name="Grimwood J."/>
            <person name="Kuo A."/>
            <person name="Otillar R.P."/>
            <person name="Salamov A."/>
            <person name="Detter J.C."/>
            <person name="Lindquist E."/>
            <person name="Shapiro H."/>
            <person name="Lucas S."/>
            <person name="Glavina del Rio T."/>
            <person name="Pitluck S."/>
            <person name="Rokhsar D."/>
            <person name="Bowler C."/>
        </authorList>
    </citation>
    <scope>GENOME REANNOTATION</scope>
    <source>
        <strain evidence="4">CCAP 1055/1</strain>
    </source>
</reference>
<dbReference type="Proteomes" id="UP000000759">
    <property type="component" value="Chromosome 6"/>
</dbReference>
<dbReference type="InterPro" id="IPR036915">
    <property type="entry name" value="Cyclin-like_sf"/>
</dbReference>
<organism evidence="3 4">
    <name type="scientific">Phaeodactylum tricornutum (strain CCAP 1055/1)</name>
    <dbReference type="NCBI Taxonomy" id="556484"/>
    <lineage>
        <taxon>Eukaryota</taxon>
        <taxon>Sar</taxon>
        <taxon>Stramenopiles</taxon>
        <taxon>Ochrophyta</taxon>
        <taxon>Bacillariophyta</taxon>
        <taxon>Bacillariophyceae</taxon>
        <taxon>Bacillariophycidae</taxon>
        <taxon>Naviculales</taxon>
        <taxon>Phaeodactylaceae</taxon>
        <taxon>Phaeodactylum</taxon>
    </lineage>
</organism>
<dbReference type="EMBL" id="CM000609">
    <property type="protein sequence ID" value="EEC49106.1"/>
    <property type="molecule type" value="Genomic_DNA"/>
</dbReference>
<gene>
    <name evidence="3" type="primary">dsCYC2</name>
    <name evidence="3" type="ORF">PHATRDRAFT_34956</name>
</gene>
<dbReference type="PANTHER" id="PTHR10177">
    <property type="entry name" value="CYCLINS"/>
    <property type="match status" value="1"/>
</dbReference>
<accession>B7FX62</accession>
<dbReference type="STRING" id="556484.B7FX62"/>
<dbReference type="Pfam" id="PF00134">
    <property type="entry name" value="Cyclin_N"/>
    <property type="match status" value="1"/>
</dbReference>
<keyword evidence="4" id="KW-1185">Reference proteome</keyword>
<evidence type="ECO:0000313" key="3">
    <source>
        <dbReference type="EMBL" id="EEC49106.1"/>
    </source>
</evidence>
<evidence type="ECO:0000256" key="1">
    <source>
        <dbReference type="SAM" id="MobiDB-lite"/>
    </source>
</evidence>
<dbReference type="RefSeq" id="XP_002179283.1">
    <property type="nucleotide sequence ID" value="XM_002179247.1"/>
</dbReference>
<evidence type="ECO:0000259" key="2">
    <source>
        <dbReference type="Pfam" id="PF00134"/>
    </source>
</evidence>
<reference evidence="3 4" key="1">
    <citation type="journal article" date="2008" name="Nature">
        <title>The Phaeodactylum genome reveals the evolutionary history of diatom genomes.</title>
        <authorList>
            <person name="Bowler C."/>
            <person name="Allen A.E."/>
            <person name="Badger J.H."/>
            <person name="Grimwood J."/>
            <person name="Jabbari K."/>
            <person name="Kuo A."/>
            <person name="Maheswari U."/>
            <person name="Martens C."/>
            <person name="Maumus F."/>
            <person name="Otillar R.P."/>
            <person name="Rayko E."/>
            <person name="Salamov A."/>
            <person name="Vandepoele K."/>
            <person name="Beszteri B."/>
            <person name="Gruber A."/>
            <person name="Heijde M."/>
            <person name="Katinka M."/>
            <person name="Mock T."/>
            <person name="Valentin K."/>
            <person name="Verret F."/>
            <person name="Berges J.A."/>
            <person name="Brownlee C."/>
            <person name="Cadoret J.P."/>
            <person name="Chiovitti A."/>
            <person name="Choi C.J."/>
            <person name="Coesel S."/>
            <person name="De Martino A."/>
            <person name="Detter J.C."/>
            <person name="Durkin C."/>
            <person name="Falciatore A."/>
            <person name="Fournet J."/>
            <person name="Haruta M."/>
            <person name="Huysman M.J."/>
            <person name="Jenkins B.D."/>
            <person name="Jiroutova K."/>
            <person name="Jorgensen R.E."/>
            <person name="Joubert Y."/>
            <person name="Kaplan A."/>
            <person name="Kroger N."/>
            <person name="Kroth P.G."/>
            <person name="La Roche J."/>
            <person name="Lindquist E."/>
            <person name="Lommer M."/>
            <person name="Martin-Jezequel V."/>
            <person name="Lopez P.J."/>
            <person name="Lucas S."/>
            <person name="Mangogna M."/>
            <person name="McGinnis K."/>
            <person name="Medlin L.K."/>
            <person name="Montsant A."/>
            <person name="Oudot-Le Secq M.P."/>
            <person name="Napoli C."/>
            <person name="Obornik M."/>
            <person name="Parker M.S."/>
            <person name="Petit J.L."/>
            <person name="Porcel B.M."/>
            <person name="Poulsen N."/>
            <person name="Robison M."/>
            <person name="Rychlewski L."/>
            <person name="Rynearson T.A."/>
            <person name="Schmutz J."/>
            <person name="Shapiro H."/>
            <person name="Siaut M."/>
            <person name="Stanley M."/>
            <person name="Sussman M.R."/>
            <person name="Taylor A.R."/>
            <person name="Vardi A."/>
            <person name="von Dassow P."/>
            <person name="Vyverman W."/>
            <person name="Willis A."/>
            <person name="Wyrwicz L.S."/>
            <person name="Rokhsar D.S."/>
            <person name="Weissenbach J."/>
            <person name="Armbrust E.V."/>
            <person name="Green B.R."/>
            <person name="Van de Peer Y."/>
            <person name="Grigoriev I.V."/>
        </authorList>
    </citation>
    <scope>NUCLEOTIDE SEQUENCE [LARGE SCALE GENOMIC DNA]</scope>
    <source>
        <strain evidence="3 4">CCAP 1055/1</strain>
    </source>
</reference>
<dbReference type="HOGENOM" id="CLU_795614_0_0_1"/>
<feature type="domain" description="Cyclin N-terminal" evidence="2">
    <location>
        <begin position="114"/>
        <end position="231"/>
    </location>
</feature>